<accession>A0ABR5ZMG4</accession>
<proteinExistence type="predicted"/>
<name>A0ABR5ZMG4_9PROT</name>
<dbReference type="EMBL" id="NWUS01000001">
    <property type="protein sequence ID" value="MBA5725509.1"/>
    <property type="molecule type" value="Genomic_DNA"/>
</dbReference>
<comment type="caution">
    <text evidence="1">The sequence shown here is derived from an EMBL/GenBank/DDBJ whole genome shotgun (WGS) entry which is preliminary data.</text>
</comment>
<evidence type="ECO:0008006" key="3">
    <source>
        <dbReference type="Google" id="ProtNLM"/>
    </source>
</evidence>
<dbReference type="Proteomes" id="UP001516390">
    <property type="component" value="Unassembled WGS sequence"/>
</dbReference>
<evidence type="ECO:0000313" key="1">
    <source>
        <dbReference type="EMBL" id="MBA5725509.1"/>
    </source>
</evidence>
<gene>
    <name evidence="1" type="ORF">CPA57_04355</name>
</gene>
<dbReference type="RefSeq" id="WP_182081582.1">
    <property type="nucleotide sequence ID" value="NZ_NWUS01000001.1"/>
</dbReference>
<dbReference type="InterPro" id="IPR025737">
    <property type="entry name" value="FApF"/>
</dbReference>
<protein>
    <recommendedName>
        <fullName evidence="3">Transporter</fullName>
    </recommendedName>
</protein>
<dbReference type="Pfam" id="PF13557">
    <property type="entry name" value="Phenol_MetA_deg"/>
    <property type="match status" value="1"/>
</dbReference>
<evidence type="ECO:0000313" key="2">
    <source>
        <dbReference type="Proteomes" id="UP001516390"/>
    </source>
</evidence>
<organism evidence="1 2">
    <name type="scientific">Bombella favorum</name>
    <dbReference type="NCBI Taxonomy" id="2039164"/>
    <lineage>
        <taxon>Bacteria</taxon>
        <taxon>Pseudomonadati</taxon>
        <taxon>Pseudomonadota</taxon>
        <taxon>Alphaproteobacteria</taxon>
        <taxon>Acetobacterales</taxon>
        <taxon>Acetobacteraceae</taxon>
        <taxon>Bombella</taxon>
    </lineage>
</organism>
<reference evidence="1 2" key="1">
    <citation type="submission" date="2017-09" db="EMBL/GenBank/DDBJ databases">
        <authorList>
            <person name="Jakob F."/>
        </authorList>
    </citation>
    <scope>NUCLEOTIDE SEQUENCE [LARGE SCALE GENOMIC DNA]</scope>
    <source>
        <strain evidence="1 2">TMW 2.1880</strain>
    </source>
</reference>
<sequence>MLCLRRVRSPGVLLLGAVGAALFWLLSSSLVAASDITFAVIGPHEYDLPVDFKPFNVFVQYGDGNAAGSSYNGKGSRRPEGGSHTWSGLSKYVHFWTFDSIPHVGFAYEVIQTESYRLANGTNYGGLGPTITGPAVWFKPNQHSTFGIQTFMQTPSATRRDLNPQYWSNLSSFMFDYEWKHFSFDGDLGAVVASTKHVRGEHSYHPGTAFHSNLRFSWKASRMWEPFFSMDWQNNAGWRDNTLGRYVADSSSREVTLGVGLMWKINPKLDITTRYAHSVDGRYISETNAYYFKLVYRFDGALFSRY</sequence>
<keyword evidence="2" id="KW-1185">Reference proteome</keyword>